<sequence>MDEERVTEMDVPEAAKCPVGHGAAAAAPQPAESERTTRRAAMPASALPGPTTHVVKQILRYWKRPDRFVEECREQYGSRFALRIRIPPRPLYVLSDPEDIKQMFMAPADVLHTGNGSATIEKFTGQTGLAWLDEDEHKERRRILMPSMHGKALQRIEESIDRRAVEEIAEWPRDRVVELHPLIHRFTLNVIREVIFGGSGPSNWDELLDVLIAMMKFNNRMGSAALIHKMSPRTVRMLARIKPIGLGEFLELRKRADKLIADAVAEHKRNAELGDDMLSVLLRITHEDGSPLTQVELRDEMMTIFLAGTETTASAIAWGFEYLSLHTEARERLVAELDAGVSDEYLTATVNEVLRLRPSIPQIIPRTVMKPIEIGGVRFEPGMLLWASAYLLHRDPELYPDPYAFKPDRFLGAKPGTYTWIPFGGGRIRCLGASIALIEMKAVFREVLKHCELRRPEPGPEGTRSRSVSTLPAKGARMELRARTADVSMA</sequence>
<dbReference type="PRINTS" id="PR00463">
    <property type="entry name" value="EP450I"/>
</dbReference>
<name>A0A7D6CD57_9ACTN</name>
<evidence type="ECO:0000256" key="1">
    <source>
        <dbReference type="ARBA" id="ARBA00010617"/>
    </source>
</evidence>
<dbReference type="PANTHER" id="PTHR24305">
    <property type="entry name" value="CYTOCHROME P450"/>
    <property type="match status" value="1"/>
</dbReference>
<dbReference type="PRINTS" id="PR00385">
    <property type="entry name" value="P450"/>
</dbReference>
<dbReference type="InterPro" id="IPR002401">
    <property type="entry name" value="Cyt_P450_E_grp-I"/>
</dbReference>
<gene>
    <name evidence="4" type="ORF">HZU44_18925</name>
</gene>
<dbReference type="PANTHER" id="PTHR24305:SF166">
    <property type="entry name" value="CYTOCHROME P450 12A4, MITOCHONDRIAL-RELATED"/>
    <property type="match status" value="1"/>
</dbReference>
<keyword evidence="2" id="KW-0479">Metal-binding</keyword>
<dbReference type="AlphaFoldDB" id="A0A7D6CD57"/>
<dbReference type="GO" id="GO:0020037">
    <property type="term" value="F:heme binding"/>
    <property type="evidence" value="ECO:0007669"/>
    <property type="project" value="InterPro"/>
</dbReference>
<comment type="similarity">
    <text evidence="1">Belongs to the cytochrome P450 family.</text>
</comment>
<protein>
    <submittedName>
        <fullName evidence="4">Cytochrome P450</fullName>
    </submittedName>
</protein>
<dbReference type="Gene3D" id="1.10.630.10">
    <property type="entry name" value="Cytochrome P450"/>
    <property type="match status" value="1"/>
</dbReference>
<evidence type="ECO:0000313" key="4">
    <source>
        <dbReference type="EMBL" id="QLJ96949.1"/>
    </source>
</evidence>
<dbReference type="CDD" id="cd11053">
    <property type="entry name" value="CYP110-like"/>
    <property type="match status" value="1"/>
</dbReference>
<keyword evidence="2" id="KW-0408">Iron</keyword>
<dbReference type="GO" id="GO:0016705">
    <property type="term" value="F:oxidoreductase activity, acting on paired donors, with incorporation or reduction of molecular oxygen"/>
    <property type="evidence" value="ECO:0007669"/>
    <property type="project" value="InterPro"/>
</dbReference>
<dbReference type="Pfam" id="PF00067">
    <property type="entry name" value="p450"/>
    <property type="match status" value="1"/>
</dbReference>
<dbReference type="SUPFAM" id="SSF48264">
    <property type="entry name" value="Cytochrome P450"/>
    <property type="match status" value="1"/>
</dbReference>
<evidence type="ECO:0000256" key="2">
    <source>
        <dbReference type="PIRSR" id="PIRSR602401-1"/>
    </source>
</evidence>
<reference evidence="4" key="1">
    <citation type="submission" date="2020-08" db="EMBL/GenBank/DDBJ databases">
        <title>A bifunctional nitrone conjugated secondary metabolite targeting the ribosome.</title>
        <authorList>
            <person name="Limbrick E.M."/>
            <person name="Graf M."/>
            <person name="Derewacz D.K."/>
            <person name="Nguyen F."/>
            <person name="Spraggins J.M."/>
            <person name="Wieland M."/>
            <person name="Ynigez-Gutierrez A.E."/>
            <person name="Reisman B.J."/>
            <person name="Zinshteyn B."/>
            <person name="McCulloch K."/>
            <person name="Iverson T.M."/>
            <person name="Green R."/>
            <person name="Wilson D.N."/>
            <person name="Bachmann B.O."/>
        </authorList>
    </citation>
    <scope>NUCLEOTIDE SEQUENCE</scope>
    <source>
        <strain evidence="4">Africana</strain>
    </source>
</reference>
<feature type="binding site" description="axial binding residue" evidence="2">
    <location>
        <position position="430"/>
    </location>
    <ligand>
        <name>heme</name>
        <dbReference type="ChEBI" id="CHEBI:30413"/>
    </ligand>
    <ligandPart>
        <name>Fe</name>
        <dbReference type="ChEBI" id="CHEBI:18248"/>
    </ligandPart>
</feature>
<keyword evidence="2" id="KW-0349">Heme</keyword>
<accession>A0A7D6CD57</accession>
<feature type="compositionally biased region" description="Low complexity" evidence="3">
    <location>
        <begin position="14"/>
        <end position="31"/>
    </location>
</feature>
<dbReference type="GO" id="GO:0005506">
    <property type="term" value="F:iron ion binding"/>
    <property type="evidence" value="ECO:0007669"/>
    <property type="project" value="InterPro"/>
</dbReference>
<comment type="cofactor">
    <cofactor evidence="2">
        <name>heme</name>
        <dbReference type="ChEBI" id="CHEBI:30413"/>
    </cofactor>
</comment>
<feature type="region of interest" description="Disordered" evidence="3">
    <location>
        <begin position="1"/>
        <end position="49"/>
    </location>
</feature>
<dbReference type="EMBL" id="CP058905">
    <property type="protein sequence ID" value="QLJ96949.1"/>
    <property type="molecule type" value="Genomic_DNA"/>
</dbReference>
<evidence type="ECO:0000256" key="3">
    <source>
        <dbReference type="SAM" id="MobiDB-lite"/>
    </source>
</evidence>
<dbReference type="GO" id="GO:0004497">
    <property type="term" value="F:monooxygenase activity"/>
    <property type="evidence" value="ECO:0007669"/>
    <property type="project" value="InterPro"/>
</dbReference>
<dbReference type="InterPro" id="IPR050121">
    <property type="entry name" value="Cytochrome_P450_monoxygenase"/>
</dbReference>
<dbReference type="InterPro" id="IPR001128">
    <property type="entry name" value="Cyt_P450"/>
</dbReference>
<proteinExistence type="inferred from homology"/>
<organism evidence="4">
    <name type="scientific">Micromonospora carbonacea</name>
    <dbReference type="NCBI Taxonomy" id="47853"/>
    <lineage>
        <taxon>Bacteria</taxon>
        <taxon>Bacillati</taxon>
        <taxon>Actinomycetota</taxon>
        <taxon>Actinomycetes</taxon>
        <taxon>Micromonosporales</taxon>
        <taxon>Micromonosporaceae</taxon>
        <taxon>Micromonospora</taxon>
    </lineage>
</organism>
<dbReference type="InterPro" id="IPR036396">
    <property type="entry name" value="Cyt_P450_sf"/>
</dbReference>